<evidence type="ECO:0000256" key="3">
    <source>
        <dbReference type="ARBA" id="ARBA00022980"/>
    </source>
</evidence>
<dbReference type="InterPro" id="IPR036249">
    <property type="entry name" value="Thioredoxin-like_sf"/>
</dbReference>
<dbReference type="Pfam" id="PF05047">
    <property type="entry name" value="L51_S25_CI-B8"/>
    <property type="match status" value="1"/>
</dbReference>
<keyword evidence="10" id="KW-0002">3D-structure</keyword>
<name>Q22RG0_TETTS</name>
<comment type="similarity">
    <text evidence="2">Belongs to the mitochondrion-specific ribosomal protein mL43 family.</text>
</comment>
<evidence type="ECO:0000256" key="4">
    <source>
        <dbReference type="ARBA" id="ARBA00023128"/>
    </source>
</evidence>
<comment type="subcellular location">
    <subcellularLocation>
        <location evidence="1">Mitochondrion</location>
    </subcellularLocation>
</comment>
<evidence type="ECO:0000313" key="8">
    <source>
        <dbReference type="EMBL" id="EAR88162.2"/>
    </source>
</evidence>
<dbReference type="OrthoDB" id="88at2759"/>
<dbReference type="KEGG" id="tet:TTHERM_00016270"/>
<dbReference type="GO" id="GO:0032543">
    <property type="term" value="P:mitochondrial translation"/>
    <property type="evidence" value="ECO:0007669"/>
    <property type="project" value="InterPro"/>
</dbReference>
<keyword evidence="3 8" id="KW-0689">Ribosomal protein</keyword>
<dbReference type="Gene3D" id="3.40.30.10">
    <property type="entry name" value="Glutaredoxin"/>
    <property type="match status" value="1"/>
</dbReference>
<dbReference type="GeneID" id="7826856"/>
<keyword evidence="4" id="KW-0496">Mitochondrion</keyword>
<dbReference type="SUPFAM" id="SSF52833">
    <property type="entry name" value="Thioredoxin-like"/>
    <property type="match status" value="1"/>
</dbReference>
<dbReference type="InParanoid" id="Q22RG0"/>
<gene>
    <name evidence="8" type="ORF">TTHERM_00016270</name>
</gene>
<reference evidence="9" key="1">
    <citation type="journal article" date="2006" name="PLoS Biol.">
        <title>Macronuclear genome sequence of the ciliate Tetrahymena thermophila, a model eukaryote.</title>
        <authorList>
            <person name="Eisen J.A."/>
            <person name="Coyne R.S."/>
            <person name="Wu M."/>
            <person name="Wu D."/>
            <person name="Thiagarajan M."/>
            <person name="Wortman J.R."/>
            <person name="Badger J.H."/>
            <person name="Ren Q."/>
            <person name="Amedeo P."/>
            <person name="Jones K.M."/>
            <person name="Tallon L.J."/>
            <person name="Delcher A.L."/>
            <person name="Salzberg S.L."/>
            <person name="Silva J.C."/>
            <person name="Haas B.J."/>
            <person name="Majoros W.H."/>
            <person name="Farzad M."/>
            <person name="Carlton J.M."/>
            <person name="Smith R.K. Jr."/>
            <person name="Garg J."/>
            <person name="Pearlman R.E."/>
            <person name="Karrer K.M."/>
            <person name="Sun L."/>
            <person name="Manning G."/>
            <person name="Elde N.C."/>
            <person name="Turkewitz A.P."/>
            <person name="Asai D.J."/>
            <person name="Wilkes D.E."/>
            <person name="Wang Y."/>
            <person name="Cai H."/>
            <person name="Collins K."/>
            <person name="Stewart B.A."/>
            <person name="Lee S.R."/>
            <person name="Wilamowska K."/>
            <person name="Weinberg Z."/>
            <person name="Ruzzo W.L."/>
            <person name="Wloga D."/>
            <person name="Gaertig J."/>
            <person name="Frankel J."/>
            <person name="Tsao C.-C."/>
            <person name="Gorovsky M.A."/>
            <person name="Keeling P.J."/>
            <person name="Waller R.F."/>
            <person name="Patron N.J."/>
            <person name="Cherry J.M."/>
            <person name="Stover N.A."/>
            <person name="Krieger C.J."/>
            <person name="del Toro C."/>
            <person name="Ryder H.F."/>
            <person name="Williamson S.C."/>
            <person name="Barbeau R.A."/>
            <person name="Hamilton E.P."/>
            <person name="Orias E."/>
        </authorList>
    </citation>
    <scope>NUCLEOTIDE SEQUENCE [LARGE SCALE GENOMIC DNA]</scope>
    <source>
        <strain evidence="9">SB210</strain>
    </source>
</reference>
<evidence type="ECO:0000256" key="1">
    <source>
        <dbReference type="ARBA" id="ARBA00004173"/>
    </source>
</evidence>
<keyword evidence="5" id="KW-0687">Ribonucleoprotein</keyword>
<dbReference type="AlphaFoldDB" id="Q22RG0"/>
<dbReference type="SMART" id="SM00916">
    <property type="entry name" value="L51_S25_CI-B8"/>
    <property type="match status" value="1"/>
</dbReference>
<dbReference type="RefSeq" id="XP_001008407.2">
    <property type="nucleotide sequence ID" value="XM_001008407.2"/>
</dbReference>
<evidence type="ECO:0000256" key="5">
    <source>
        <dbReference type="ARBA" id="ARBA00023274"/>
    </source>
</evidence>
<evidence type="ECO:0000313" key="9">
    <source>
        <dbReference type="Proteomes" id="UP000009168"/>
    </source>
</evidence>
<dbReference type="HOGENOM" id="CLU_1247557_0_0_1"/>
<dbReference type="PDB" id="6Z1P">
    <property type="method" value="EM"/>
    <property type="resolution" value="3.70 A"/>
    <property type="chains" value="AJ=1-179"/>
</dbReference>
<keyword evidence="9" id="KW-1185">Reference proteome</keyword>
<dbReference type="EMDB" id="EMD-11032"/>
<evidence type="ECO:0007829" key="10">
    <source>
        <dbReference type="PDB" id="6Z1P"/>
    </source>
</evidence>
<sequence>MCSRGVFQLRKIQLQFCDFGGSSKGVRDFMNSDTVKEFMVKNPQIQFEFIMRRNKHPFLSAQYINGFVKDISLKNYERDDILDEFNRARQSFGRKALPFAGKKVYTARPSIQGKWTPLTWSTYPKVELQMVREIKEPQEEIQLVDNVNKNVELVNYKDFVHAFLKDKKINEEFNSQIVQ</sequence>
<dbReference type="PANTHER" id="PTHR21396:SF2">
    <property type="entry name" value="LARGE RIBOSOMAL SUBUNIT PROTEIN ML43"/>
    <property type="match status" value="1"/>
</dbReference>
<dbReference type="PANTHER" id="PTHR21396">
    <property type="entry name" value="39S RIBOSOMAL PROTEIN L43"/>
    <property type="match status" value="1"/>
</dbReference>
<dbReference type="EMBL" id="GG662845">
    <property type="protein sequence ID" value="EAR88162.2"/>
    <property type="molecule type" value="Genomic_DNA"/>
</dbReference>
<accession>Q22RG0</accession>
<dbReference type="GO" id="GO:0003735">
    <property type="term" value="F:structural constituent of ribosome"/>
    <property type="evidence" value="ECO:0007669"/>
    <property type="project" value="InterPro"/>
</dbReference>
<evidence type="ECO:0000256" key="2">
    <source>
        <dbReference type="ARBA" id="ARBA00006073"/>
    </source>
</evidence>
<dbReference type="InterPro" id="IPR039927">
    <property type="entry name" value="Ribosomal_mL43"/>
</dbReference>
<evidence type="ECO:0000259" key="7">
    <source>
        <dbReference type="SMART" id="SM00916"/>
    </source>
</evidence>
<organism evidence="8 9">
    <name type="scientific">Tetrahymena thermophila (strain SB210)</name>
    <dbReference type="NCBI Taxonomy" id="312017"/>
    <lineage>
        <taxon>Eukaryota</taxon>
        <taxon>Sar</taxon>
        <taxon>Alveolata</taxon>
        <taxon>Ciliophora</taxon>
        <taxon>Intramacronucleata</taxon>
        <taxon>Oligohymenophorea</taxon>
        <taxon>Hymenostomatida</taxon>
        <taxon>Tetrahymenina</taxon>
        <taxon>Tetrahymenidae</taxon>
        <taxon>Tetrahymena</taxon>
    </lineage>
</organism>
<dbReference type="Proteomes" id="UP000009168">
    <property type="component" value="Unassembled WGS sequence"/>
</dbReference>
<protein>
    <recommendedName>
        <fullName evidence="6">Large ribosomal subunit protein mL43</fullName>
    </recommendedName>
</protein>
<dbReference type="GO" id="GO:0005762">
    <property type="term" value="C:mitochondrial large ribosomal subunit"/>
    <property type="evidence" value="ECO:0007669"/>
    <property type="project" value="TreeGrafter"/>
</dbReference>
<feature type="domain" description="Ribosomal protein/NADH dehydrogenase" evidence="7">
    <location>
        <begin position="18"/>
        <end position="92"/>
    </location>
</feature>
<reference evidence="10" key="2">
    <citation type="journal article" date="2020" name="Elife">
        <title>Ciliate mitoribosome illuminates evolutionary steps of mitochondrial translation.</title>
        <authorList>
            <person name="Tobiasson V."/>
            <person name="Amunts A."/>
        </authorList>
    </citation>
    <scope>STRUCTURE BY ELECTRON MICROSCOPY (3.70 ANGSTROMS)</scope>
</reference>
<evidence type="ECO:0000256" key="6">
    <source>
        <dbReference type="ARBA" id="ARBA00035188"/>
    </source>
</evidence>
<dbReference type="InterPro" id="IPR007741">
    <property type="entry name" value="Ribosomal_mL43/mS25/NADH_DH"/>
</dbReference>
<dbReference type="STRING" id="312017.Q22RG0"/>
<dbReference type="FunCoup" id="Q22RG0">
    <property type="interactions" value="17"/>
</dbReference>
<proteinExistence type="evidence at protein level"/>